<dbReference type="EMBL" id="JARKIB010000555">
    <property type="protein sequence ID" value="KAJ7700299.1"/>
    <property type="molecule type" value="Genomic_DNA"/>
</dbReference>
<sequence>MHLSTLLLPLTWMDLTRGLEILGLLRQPLSNISDQIPCVQNTTSTLEDVVACFDAYTVPEGYYSNATYVAAQPNVEQLQDWEELVSSLLFVDGNCTSIIVPTSIAEIYNVSLFTDTAGPEYCVASEFTSIDGVYAKGWGLFVVPATRNAVLRDIHLAAPHPAYDLLTPEQAGALFKSTGARSLLISGRIRTANLAPSDCVIPSSNTTVYYKTDPAHDTAEPFFSASRTIREWQHANDGCPAQSCAFIQMHGKGATSCPTDTMFLSSGLGRSNASVAWYTDTVDRPIKRLKTHLMAAFPTWNISLPSDSDCSLTATDNVFGRLVNGIAEQLVCPDASTAELVTGEFVHIEQAIISRQAGVYSEWTAALLATFAPSVGA</sequence>
<dbReference type="Proteomes" id="UP001215598">
    <property type="component" value="Unassembled WGS sequence"/>
</dbReference>
<keyword evidence="1" id="KW-0732">Signal</keyword>
<evidence type="ECO:0000313" key="2">
    <source>
        <dbReference type="EMBL" id="KAJ7700299.1"/>
    </source>
</evidence>
<accession>A0AAD7DXJ3</accession>
<protein>
    <submittedName>
        <fullName evidence="2">Uncharacterized protein</fullName>
    </submittedName>
</protein>
<name>A0AAD7DXJ3_9AGAR</name>
<reference evidence="2" key="1">
    <citation type="submission" date="2023-03" db="EMBL/GenBank/DDBJ databases">
        <title>Massive genome expansion in bonnet fungi (Mycena s.s.) driven by repeated elements and novel gene families across ecological guilds.</title>
        <authorList>
            <consortium name="Lawrence Berkeley National Laboratory"/>
            <person name="Harder C.B."/>
            <person name="Miyauchi S."/>
            <person name="Viragh M."/>
            <person name="Kuo A."/>
            <person name="Thoen E."/>
            <person name="Andreopoulos B."/>
            <person name="Lu D."/>
            <person name="Skrede I."/>
            <person name="Drula E."/>
            <person name="Henrissat B."/>
            <person name="Morin E."/>
            <person name="Kohler A."/>
            <person name="Barry K."/>
            <person name="LaButti K."/>
            <person name="Morin E."/>
            <person name="Salamov A."/>
            <person name="Lipzen A."/>
            <person name="Mereny Z."/>
            <person name="Hegedus B."/>
            <person name="Baldrian P."/>
            <person name="Stursova M."/>
            <person name="Weitz H."/>
            <person name="Taylor A."/>
            <person name="Grigoriev I.V."/>
            <person name="Nagy L.G."/>
            <person name="Martin F."/>
            <person name="Kauserud H."/>
        </authorList>
    </citation>
    <scope>NUCLEOTIDE SEQUENCE</scope>
    <source>
        <strain evidence="2">CBHHK182m</strain>
    </source>
</reference>
<comment type="caution">
    <text evidence="2">The sequence shown here is derived from an EMBL/GenBank/DDBJ whole genome shotgun (WGS) entry which is preliminary data.</text>
</comment>
<evidence type="ECO:0000256" key="1">
    <source>
        <dbReference type="SAM" id="SignalP"/>
    </source>
</evidence>
<organism evidence="2 3">
    <name type="scientific">Mycena metata</name>
    <dbReference type="NCBI Taxonomy" id="1033252"/>
    <lineage>
        <taxon>Eukaryota</taxon>
        <taxon>Fungi</taxon>
        <taxon>Dikarya</taxon>
        <taxon>Basidiomycota</taxon>
        <taxon>Agaricomycotina</taxon>
        <taxon>Agaricomycetes</taxon>
        <taxon>Agaricomycetidae</taxon>
        <taxon>Agaricales</taxon>
        <taxon>Marasmiineae</taxon>
        <taxon>Mycenaceae</taxon>
        <taxon>Mycena</taxon>
    </lineage>
</organism>
<dbReference type="AlphaFoldDB" id="A0AAD7DXJ3"/>
<proteinExistence type="predicted"/>
<keyword evidence="3" id="KW-1185">Reference proteome</keyword>
<evidence type="ECO:0000313" key="3">
    <source>
        <dbReference type="Proteomes" id="UP001215598"/>
    </source>
</evidence>
<feature type="chain" id="PRO_5041948658" evidence="1">
    <location>
        <begin position="19"/>
        <end position="377"/>
    </location>
</feature>
<gene>
    <name evidence="2" type="ORF">B0H16DRAFT_1642857</name>
</gene>
<feature type="signal peptide" evidence="1">
    <location>
        <begin position="1"/>
        <end position="18"/>
    </location>
</feature>